<dbReference type="Pfam" id="PF13358">
    <property type="entry name" value="DDE_3"/>
    <property type="match status" value="1"/>
</dbReference>
<evidence type="ECO:0000259" key="1">
    <source>
        <dbReference type="Pfam" id="PF13358"/>
    </source>
</evidence>
<organism evidence="2 3">
    <name type="scientific">Rhipicephalus sanguineus</name>
    <name type="common">Brown dog tick</name>
    <name type="synonym">Ixodes sanguineus</name>
    <dbReference type="NCBI Taxonomy" id="34632"/>
    <lineage>
        <taxon>Eukaryota</taxon>
        <taxon>Metazoa</taxon>
        <taxon>Ecdysozoa</taxon>
        <taxon>Arthropoda</taxon>
        <taxon>Chelicerata</taxon>
        <taxon>Arachnida</taxon>
        <taxon>Acari</taxon>
        <taxon>Parasitiformes</taxon>
        <taxon>Ixodida</taxon>
        <taxon>Ixodoidea</taxon>
        <taxon>Ixodidae</taxon>
        <taxon>Rhipicephalinae</taxon>
        <taxon>Rhipicephalus</taxon>
        <taxon>Rhipicephalus</taxon>
    </lineage>
</organism>
<dbReference type="VEuPathDB" id="VectorBase:RSAN_033937"/>
<dbReference type="Proteomes" id="UP000821837">
    <property type="component" value="Unassembled WGS sequence"/>
</dbReference>
<dbReference type="GO" id="GO:0003676">
    <property type="term" value="F:nucleic acid binding"/>
    <property type="evidence" value="ECO:0007669"/>
    <property type="project" value="InterPro"/>
</dbReference>
<dbReference type="InterPro" id="IPR038717">
    <property type="entry name" value="Tc1-like_DDE_dom"/>
</dbReference>
<dbReference type="Gene3D" id="3.30.420.10">
    <property type="entry name" value="Ribonuclease H-like superfamily/Ribonuclease H"/>
    <property type="match status" value="1"/>
</dbReference>
<reference evidence="2" key="1">
    <citation type="journal article" date="2020" name="Cell">
        <title>Large-Scale Comparative Analyses of Tick Genomes Elucidate Their Genetic Diversity and Vector Capacities.</title>
        <authorList>
            <consortium name="Tick Genome and Microbiome Consortium (TIGMIC)"/>
            <person name="Jia N."/>
            <person name="Wang J."/>
            <person name="Shi W."/>
            <person name="Du L."/>
            <person name="Sun Y."/>
            <person name="Zhan W."/>
            <person name="Jiang J.F."/>
            <person name="Wang Q."/>
            <person name="Zhang B."/>
            <person name="Ji P."/>
            <person name="Bell-Sakyi L."/>
            <person name="Cui X.M."/>
            <person name="Yuan T.T."/>
            <person name="Jiang B.G."/>
            <person name="Yang W.F."/>
            <person name="Lam T.T."/>
            <person name="Chang Q.C."/>
            <person name="Ding S.J."/>
            <person name="Wang X.J."/>
            <person name="Zhu J.G."/>
            <person name="Ruan X.D."/>
            <person name="Zhao L."/>
            <person name="Wei J.T."/>
            <person name="Ye R.Z."/>
            <person name="Que T.C."/>
            <person name="Du C.H."/>
            <person name="Zhou Y.H."/>
            <person name="Cheng J.X."/>
            <person name="Dai P.F."/>
            <person name="Guo W.B."/>
            <person name="Han X.H."/>
            <person name="Huang E.J."/>
            <person name="Li L.F."/>
            <person name="Wei W."/>
            <person name="Gao Y.C."/>
            <person name="Liu J.Z."/>
            <person name="Shao H.Z."/>
            <person name="Wang X."/>
            <person name="Wang C.C."/>
            <person name="Yang T.C."/>
            <person name="Huo Q.B."/>
            <person name="Li W."/>
            <person name="Chen H.Y."/>
            <person name="Chen S.E."/>
            <person name="Zhou L.G."/>
            <person name="Ni X.B."/>
            <person name="Tian J.H."/>
            <person name="Sheng Y."/>
            <person name="Liu T."/>
            <person name="Pan Y.S."/>
            <person name="Xia L.Y."/>
            <person name="Li J."/>
            <person name="Zhao F."/>
            <person name="Cao W.C."/>
        </authorList>
    </citation>
    <scope>NUCLEOTIDE SEQUENCE</scope>
    <source>
        <strain evidence="2">Rsan-2018</strain>
    </source>
</reference>
<accession>A0A9D4PK01</accession>
<name>A0A9D4PK01_RHISA</name>
<evidence type="ECO:0000313" key="2">
    <source>
        <dbReference type="EMBL" id="KAH7944023.1"/>
    </source>
</evidence>
<reference evidence="2" key="2">
    <citation type="submission" date="2021-09" db="EMBL/GenBank/DDBJ databases">
        <authorList>
            <person name="Jia N."/>
            <person name="Wang J."/>
            <person name="Shi W."/>
            <person name="Du L."/>
            <person name="Sun Y."/>
            <person name="Zhan W."/>
            <person name="Jiang J."/>
            <person name="Wang Q."/>
            <person name="Zhang B."/>
            <person name="Ji P."/>
            <person name="Sakyi L.B."/>
            <person name="Cui X."/>
            <person name="Yuan T."/>
            <person name="Jiang B."/>
            <person name="Yang W."/>
            <person name="Lam T.T.-Y."/>
            <person name="Chang Q."/>
            <person name="Ding S."/>
            <person name="Wang X."/>
            <person name="Zhu J."/>
            <person name="Ruan X."/>
            <person name="Zhao L."/>
            <person name="Wei J."/>
            <person name="Que T."/>
            <person name="Du C."/>
            <person name="Cheng J."/>
            <person name="Dai P."/>
            <person name="Han X."/>
            <person name="Huang E."/>
            <person name="Gao Y."/>
            <person name="Liu J."/>
            <person name="Shao H."/>
            <person name="Ye R."/>
            <person name="Li L."/>
            <person name="Wei W."/>
            <person name="Wang X."/>
            <person name="Wang C."/>
            <person name="Huo Q."/>
            <person name="Li W."/>
            <person name="Guo W."/>
            <person name="Chen H."/>
            <person name="Chen S."/>
            <person name="Zhou L."/>
            <person name="Zhou L."/>
            <person name="Ni X."/>
            <person name="Tian J."/>
            <person name="Zhou Y."/>
            <person name="Sheng Y."/>
            <person name="Liu T."/>
            <person name="Pan Y."/>
            <person name="Xia L."/>
            <person name="Li J."/>
            <person name="Zhao F."/>
            <person name="Cao W."/>
        </authorList>
    </citation>
    <scope>NUCLEOTIDE SEQUENCE</scope>
    <source>
        <strain evidence="2">Rsan-2018</strain>
        <tissue evidence="2">Larvae</tissue>
    </source>
</reference>
<sequence>MKVLSLGPRFCSEPGLGPVERLAIARFITVKVSELDKARCVGEAAGVVTSKQHRVPSSARLNSLVNDLAVKDLSRNIQHVASSGRCSVSVWGALSKEGLGPLVRLRGKFNAEAYCDLFESVVVPSALDGQFPDGLYFFQQDRSPIHMAKSTTRVLEELGMMLYEWPPQGANVNIIENVWGAMKKALSRRRMRCGSQDALWAAVKEEW</sequence>
<proteinExistence type="predicted"/>
<gene>
    <name evidence="2" type="ORF">HPB52_014354</name>
</gene>
<protein>
    <recommendedName>
        <fullName evidence="1">Tc1-like transposase DDE domain-containing protein</fullName>
    </recommendedName>
</protein>
<feature type="domain" description="Tc1-like transposase DDE" evidence="1">
    <location>
        <begin position="85"/>
        <end position="193"/>
    </location>
</feature>
<dbReference type="EMBL" id="JABSTV010001253">
    <property type="protein sequence ID" value="KAH7944023.1"/>
    <property type="molecule type" value="Genomic_DNA"/>
</dbReference>
<dbReference type="InterPro" id="IPR036397">
    <property type="entry name" value="RNaseH_sf"/>
</dbReference>
<comment type="caution">
    <text evidence="2">The sequence shown here is derived from an EMBL/GenBank/DDBJ whole genome shotgun (WGS) entry which is preliminary data.</text>
</comment>
<dbReference type="AlphaFoldDB" id="A0A9D4PK01"/>
<evidence type="ECO:0000313" key="3">
    <source>
        <dbReference type="Proteomes" id="UP000821837"/>
    </source>
</evidence>
<keyword evidence="3" id="KW-1185">Reference proteome</keyword>